<dbReference type="PROSITE" id="PS00211">
    <property type="entry name" value="ABC_TRANSPORTER_1"/>
    <property type="match status" value="1"/>
</dbReference>
<dbReference type="CDD" id="cd03258">
    <property type="entry name" value="ABC_MetN_methionine_transporter"/>
    <property type="match status" value="1"/>
</dbReference>
<dbReference type="EMBL" id="CP016786">
    <property type="protein sequence ID" value="ASW44368.1"/>
    <property type="molecule type" value="Genomic_DNA"/>
</dbReference>
<comment type="similarity">
    <text evidence="1">Belongs to the ABC transporter superfamily.</text>
</comment>
<dbReference type="RefSeq" id="WP_119866492.1">
    <property type="nucleotide sequence ID" value="NZ_CP016786.1"/>
</dbReference>
<dbReference type="Proteomes" id="UP000264883">
    <property type="component" value="Chromosome"/>
</dbReference>
<evidence type="ECO:0000313" key="11">
    <source>
        <dbReference type="Proteomes" id="UP000264883"/>
    </source>
</evidence>
<feature type="domain" description="ABC transporter" evidence="9">
    <location>
        <begin position="2"/>
        <end position="241"/>
    </location>
</feature>
<dbReference type="Gene3D" id="3.40.50.300">
    <property type="entry name" value="P-loop containing nucleotide triphosphate hydrolases"/>
    <property type="match status" value="1"/>
</dbReference>
<dbReference type="Gene3D" id="3.30.70.260">
    <property type="match status" value="1"/>
</dbReference>
<keyword evidence="5 10" id="KW-0067">ATP-binding</keyword>
<gene>
    <name evidence="10" type="ORF">BEN51_13280</name>
</gene>
<dbReference type="PROSITE" id="PS50893">
    <property type="entry name" value="ABC_TRANSPORTER_2"/>
    <property type="match status" value="1"/>
</dbReference>
<keyword evidence="6" id="KW-1278">Translocase</keyword>
<evidence type="ECO:0000256" key="2">
    <source>
        <dbReference type="ARBA" id="ARBA00022448"/>
    </source>
</evidence>
<dbReference type="Pfam" id="PF00005">
    <property type="entry name" value="ABC_tran"/>
    <property type="match status" value="1"/>
</dbReference>
<dbReference type="SUPFAM" id="SSF52540">
    <property type="entry name" value="P-loop containing nucleoside triphosphate hydrolases"/>
    <property type="match status" value="1"/>
</dbReference>
<evidence type="ECO:0000256" key="7">
    <source>
        <dbReference type="ARBA" id="ARBA00022970"/>
    </source>
</evidence>
<evidence type="ECO:0000313" key="10">
    <source>
        <dbReference type="EMBL" id="ASW44368.1"/>
    </source>
</evidence>
<dbReference type="GO" id="GO:0016887">
    <property type="term" value="F:ATP hydrolysis activity"/>
    <property type="evidence" value="ECO:0007669"/>
    <property type="project" value="InterPro"/>
</dbReference>
<dbReference type="KEGG" id="cia:BEN51_13280"/>
<name>A0A343JFR0_9CLOT</name>
<organism evidence="10 11">
    <name type="scientific">Clostridium isatidis</name>
    <dbReference type="NCBI Taxonomy" id="182773"/>
    <lineage>
        <taxon>Bacteria</taxon>
        <taxon>Bacillati</taxon>
        <taxon>Bacillota</taxon>
        <taxon>Clostridia</taxon>
        <taxon>Eubacteriales</taxon>
        <taxon>Clostridiaceae</taxon>
        <taxon>Clostridium</taxon>
    </lineage>
</organism>
<proteinExistence type="inferred from homology"/>
<evidence type="ECO:0000256" key="1">
    <source>
        <dbReference type="ARBA" id="ARBA00005417"/>
    </source>
</evidence>
<dbReference type="SUPFAM" id="SSF55021">
    <property type="entry name" value="ACT-like"/>
    <property type="match status" value="1"/>
</dbReference>
<dbReference type="InterPro" id="IPR050086">
    <property type="entry name" value="MetN_ABC_transporter-like"/>
</dbReference>
<keyword evidence="11" id="KW-1185">Reference proteome</keyword>
<dbReference type="OrthoDB" id="9804199at2"/>
<sequence>MIELKNLCKSYTTKAGKVEAVKDVTLKINKGDIYGIIGFSGAGKSTLVRCINLLEKPNKGQVIIDGKNLVTLSNKELRKERKKIGMIFQHFNLMKSRTVFENIAYPLRGSGLSKEEIRGKVLSLLKLVELEDKESAYPSQLSGGQKQRVGIARALANDPKVLLCDEATSALDPQTTKSILRLLKEVNKKLNLTIVVITHEMQVVKEICTRVAVMEKGRIVEEGNIFKVFSEPKQEITRNFIESTSILSNINYLIEDKSSVVEIREDEKILKLKYLENSTTEPIISIISREFNVDANIIFGNVEIIEDAPLGGLIVIIRGEEEKVRNVIKYLEENNVEVEVIKDGRVSTKVIA</sequence>
<dbReference type="FunFam" id="3.40.50.300:FF:000056">
    <property type="entry name" value="Cell division ATP-binding protein FtsE"/>
    <property type="match status" value="1"/>
</dbReference>
<evidence type="ECO:0000256" key="8">
    <source>
        <dbReference type="ARBA" id="ARBA00023136"/>
    </source>
</evidence>
<keyword evidence="3" id="KW-1003">Cell membrane</keyword>
<evidence type="ECO:0000256" key="4">
    <source>
        <dbReference type="ARBA" id="ARBA00022741"/>
    </source>
</evidence>
<accession>A0A343JFR0</accession>
<keyword evidence="7" id="KW-0029">Amino-acid transport</keyword>
<protein>
    <submittedName>
        <fullName evidence="10">Methionine ABC transporter ATP-binding protein</fullName>
    </submittedName>
</protein>
<dbReference type="SMART" id="SM00930">
    <property type="entry name" value="NIL"/>
    <property type="match status" value="1"/>
</dbReference>
<dbReference type="AlphaFoldDB" id="A0A343JFR0"/>
<dbReference type="Pfam" id="PF09383">
    <property type="entry name" value="NIL"/>
    <property type="match status" value="1"/>
</dbReference>
<dbReference type="GO" id="GO:0006865">
    <property type="term" value="P:amino acid transport"/>
    <property type="evidence" value="ECO:0007669"/>
    <property type="project" value="UniProtKB-KW"/>
</dbReference>
<evidence type="ECO:0000256" key="6">
    <source>
        <dbReference type="ARBA" id="ARBA00022967"/>
    </source>
</evidence>
<dbReference type="SMART" id="SM00382">
    <property type="entry name" value="AAA"/>
    <property type="match status" value="1"/>
</dbReference>
<dbReference type="GO" id="GO:0005886">
    <property type="term" value="C:plasma membrane"/>
    <property type="evidence" value="ECO:0007669"/>
    <property type="project" value="UniProtKB-ARBA"/>
</dbReference>
<dbReference type="GO" id="GO:0005524">
    <property type="term" value="F:ATP binding"/>
    <property type="evidence" value="ECO:0007669"/>
    <property type="project" value="UniProtKB-KW"/>
</dbReference>
<keyword evidence="8" id="KW-0472">Membrane</keyword>
<dbReference type="PANTHER" id="PTHR43166">
    <property type="entry name" value="AMINO ACID IMPORT ATP-BINDING PROTEIN"/>
    <property type="match status" value="1"/>
</dbReference>
<evidence type="ECO:0000256" key="3">
    <source>
        <dbReference type="ARBA" id="ARBA00022475"/>
    </source>
</evidence>
<dbReference type="InterPro" id="IPR017871">
    <property type="entry name" value="ABC_transporter-like_CS"/>
</dbReference>
<evidence type="ECO:0000256" key="5">
    <source>
        <dbReference type="ARBA" id="ARBA00022840"/>
    </source>
</evidence>
<dbReference type="PANTHER" id="PTHR43166:SF30">
    <property type="entry name" value="METHIONINE IMPORT ATP-BINDING PROTEIN METN"/>
    <property type="match status" value="1"/>
</dbReference>
<dbReference type="InterPro" id="IPR003439">
    <property type="entry name" value="ABC_transporter-like_ATP-bd"/>
</dbReference>
<keyword evidence="4" id="KW-0547">Nucleotide-binding</keyword>
<dbReference type="InterPro" id="IPR003593">
    <property type="entry name" value="AAA+_ATPase"/>
</dbReference>
<keyword evidence="2" id="KW-0813">Transport</keyword>
<dbReference type="InterPro" id="IPR027417">
    <property type="entry name" value="P-loop_NTPase"/>
</dbReference>
<evidence type="ECO:0000259" key="9">
    <source>
        <dbReference type="PROSITE" id="PS50893"/>
    </source>
</evidence>
<dbReference type="InterPro" id="IPR045865">
    <property type="entry name" value="ACT-like_dom_sf"/>
</dbReference>
<dbReference type="InterPro" id="IPR018449">
    <property type="entry name" value="NIL_domain"/>
</dbReference>
<dbReference type="InterPro" id="IPR041701">
    <property type="entry name" value="MetN_ABC"/>
</dbReference>
<reference evidence="10 11" key="1">
    <citation type="submission" date="2016-08" db="EMBL/GenBank/DDBJ databases">
        <title>Complete Genome Sequence Of The Indigo Reducing Clostridium isatidis DSM15098.</title>
        <authorList>
            <person name="Little G.T."/>
            <person name="Minton N.P."/>
        </authorList>
    </citation>
    <scope>NUCLEOTIDE SEQUENCE [LARGE SCALE GENOMIC DNA]</scope>
    <source>
        <strain evidence="10 11">DSM 15098</strain>
    </source>
</reference>